<gene>
    <name evidence="5" type="ORF">E3T47_02715</name>
</gene>
<dbReference type="InterPro" id="IPR000683">
    <property type="entry name" value="Gfo/Idh/MocA-like_OxRdtase_N"/>
</dbReference>
<evidence type="ECO:0000313" key="5">
    <source>
        <dbReference type="EMBL" id="TFD68886.1"/>
    </source>
</evidence>
<dbReference type="InterPro" id="IPR004104">
    <property type="entry name" value="Gfo/Idh/MocA-like_OxRdtase_C"/>
</dbReference>
<comment type="caution">
    <text evidence="5">The sequence shown here is derived from an EMBL/GenBank/DDBJ whole genome shotgun (WGS) entry which is preliminary data.</text>
</comment>
<evidence type="ECO:0000313" key="6">
    <source>
        <dbReference type="Proteomes" id="UP000298154"/>
    </source>
</evidence>
<dbReference type="SUPFAM" id="SSF55347">
    <property type="entry name" value="Glyceraldehyde-3-phosphate dehydrogenase-like, C-terminal domain"/>
    <property type="match status" value="1"/>
</dbReference>
<comment type="similarity">
    <text evidence="1">Belongs to the Gfo/Idh/MocA family.</text>
</comment>
<evidence type="ECO:0000256" key="1">
    <source>
        <dbReference type="ARBA" id="ARBA00010928"/>
    </source>
</evidence>
<dbReference type="PANTHER" id="PTHR43708:SF5">
    <property type="entry name" value="CONSERVED EXPRESSED OXIDOREDUCTASE (EUROFUNG)-RELATED"/>
    <property type="match status" value="1"/>
</dbReference>
<dbReference type="Pfam" id="PF02894">
    <property type="entry name" value="GFO_IDH_MocA_C"/>
    <property type="match status" value="1"/>
</dbReference>
<proteinExistence type="inferred from homology"/>
<keyword evidence="6" id="KW-1185">Reference proteome</keyword>
<name>A0A4R9AT53_9MICO</name>
<dbReference type="SUPFAM" id="SSF51735">
    <property type="entry name" value="NAD(P)-binding Rossmann-fold domains"/>
    <property type="match status" value="1"/>
</dbReference>
<evidence type="ECO:0000256" key="2">
    <source>
        <dbReference type="ARBA" id="ARBA00023002"/>
    </source>
</evidence>
<dbReference type="EMBL" id="SOHK01000005">
    <property type="protein sequence ID" value="TFD68886.1"/>
    <property type="molecule type" value="Genomic_DNA"/>
</dbReference>
<dbReference type="Gene3D" id="3.40.50.720">
    <property type="entry name" value="NAD(P)-binding Rossmann-like Domain"/>
    <property type="match status" value="1"/>
</dbReference>
<keyword evidence="2" id="KW-0560">Oxidoreductase</keyword>
<reference evidence="5 6" key="1">
    <citation type="submission" date="2019-03" db="EMBL/GenBank/DDBJ databases">
        <title>Genomics of glacier-inhabiting Cryobacterium strains.</title>
        <authorList>
            <person name="Liu Q."/>
            <person name="Xin Y.-H."/>
        </authorList>
    </citation>
    <scope>NUCLEOTIDE SEQUENCE [LARGE SCALE GENOMIC DNA]</scope>
    <source>
        <strain evidence="5 6">Sr36</strain>
    </source>
</reference>
<dbReference type="AlphaFoldDB" id="A0A4R9AT53"/>
<feature type="domain" description="Gfo/Idh/MocA-like oxidoreductase N-terminal" evidence="3">
    <location>
        <begin position="1"/>
        <end position="120"/>
    </location>
</feature>
<dbReference type="Pfam" id="PF01408">
    <property type="entry name" value="GFO_IDH_MocA"/>
    <property type="match status" value="1"/>
</dbReference>
<protein>
    <submittedName>
        <fullName evidence="5">Gfo/Idh/MocA family oxidoreductase</fullName>
    </submittedName>
</protein>
<feature type="domain" description="Gfo/Idh/MocA-like oxidoreductase C-terminal" evidence="4">
    <location>
        <begin position="135"/>
        <end position="335"/>
    </location>
</feature>
<dbReference type="GO" id="GO:0016491">
    <property type="term" value="F:oxidoreductase activity"/>
    <property type="evidence" value="ECO:0007669"/>
    <property type="project" value="UniProtKB-KW"/>
</dbReference>
<evidence type="ECO:0000259" key="3">
    <source>
        <dbReference type="Pfam" id="PF01408"/>
    </source>
</evidence>
<dbReference type="InterPro" id="IPR051317">
    <property type="entry name" value="Gfo/Idh/MocA_oxidoreduct"/>
</dbReference>
<organism evidence="5 6">
    <name type="scientific">Cryobacterium ruanii</name>
    <dbReference type="NCBI Taxonomy" id="1259197"/>
    <lineage>
        <taxon>Bacteria</taxon>
        <taxon>Bacillati</taxon>
        <taxon>Actinomycetota</taxon>
        <taxon>Actinomycetes</taxon>
        <taxon>Micrococcales</taxon>
        <taxon>Microbacteriaceae</taxon>
        <taxon>Cryobacterium</taxon>
    </lineage>
</organism>
<evidence type="ECO:0000259" key="4">
    <source>
        <dbReference type="Pfam" id="PF02894"/>
    </source>
</evidence>
<accession>A0A4R9AT53</accession>
<dbReference type="RefSeq" id="WP_134554091.1">
    <property type="nucleotide sequence ID" value="NZ_SOHK01000005.1"/>
</dbReference>
<sequence length="340" mass="35979">MRIGIVGYGTGGKHFHAPFIQAAEGVDLVGVVARSAATRAAVESDLPGVPIFPSLTAMLAAGVDAVTITTPPTTRRALVLEAIEAGVSIVADKPFAPNAVGGRELAKAAERAGVMLNVYHNRRRDSDILTLASVLASGRLGEVWRVHSLMDLDDPATMETGPTGGLLRDVGSHLIDQMLWLLGPATHVHAALDLTDRFGDVTDCGFVVTLTHSSGVTSTVSSSKLNHVTTREFRAYGSEGSYVSSGTDVQAQALFAGHRPADSPETWGIDAREYWGTLATANETRTIPSQQGNYADFYRDFARAARGDGPEPVPASEGVRTLEVLDAAFLSAERNCIITL</sequence>
<dbReference type="Gene3D" id="3.30.360.10">
    <property type="entry name" value="Dihydrodipicolinate Reductase, domain 2"/>
    <property type="match status" value="1"/>
</dbReference>
<dbReference type="InterPro" id="IPR036291">
    <property type="entry name" value="NAD(P)-bd_dom_sf"/>
</dbReference>
<dbReference type="GO" id="GO:0000166">
    <property type="term" value="F:nucleotide binding"/>
    <property type="evidence" value="ECO:0007669"/>
    <property type="project" value="InterPro"/>
</dbReference>
<dbReference type="Proteomes" id="UP000298154">
    <property type="component" value="Unassembled WGS sequence"/>
</dbReference>
<dbReference type="OrthoDB" id="256869at2"/>
<dbReference type="PANTHER" id="PTHR43708">
    <property type="entry name" value="CONSERVED EXPRESSED OXIDOREDUCTASE (EUROFUNG)"/>
    <property type="match status" value="1"/>
</dbReference>